<feature type="compositionally biased region" description="Low complexity" evidence="1">
    <location>
        <begin position="349"/>
        <end position="375"/>
    </location>
</feature>
<accession>A0AAD7H7Q8</accession>
<comment type="caution">
    <text evidence="2">The sequence shown here is derived from an EMBL/GenBank/DDBJ whole genome shotgun (WGS) entry which is preliminary data.</text>
</comment>
<feature type="compositionally biased region" description="Basic and acidic residues" evidence="1">
    <location>
        <begin position="235"/>
        <end position="244"/>
    </location>
</feature>
<feature type="region of interest" description="Disordered" evidence="1">
    <location>
        <begin position="235"/>
        <end position="419"/>
    </location>
</feature>
<reference evidence="2" key="1">
    <citation type="submission" date="2023-03" db="EMBL/GenBank/DDBJ databases">
        <title>Massive genome expansion in bonnet fungi (Mycena s.s.) driven by repeated elements and novel gene families across ecological guilds.</title>
        <authorList>
            <consortium name="Lawrence Berkeley National Laboratory"/>
            <person name="Harder C.B."/>
            <person name="Miyauchi S."/>
            <person name="Viragh M."/>
            <person name="Kuo A."/>
            <person name="Thoen E."/>
            <person name="Andreopoulos B."/>
            <person name="Lu D."/>
            <person name="Skrede I."/>
            <person name="Drula E."/>
            <person name="Henrissat B."/>
            <person name="Morin E."/>
            <person name="Kohler A."/>
            <person name="Barry K."/>
            <person name="LaButti K."/>
            <person name="Morin E."/>
            <person name="Salamov A."/>
            <person name="Lipzen A."/>
            <person name="Mereny Z."/>
            <person name="Hegedus B."/>
            <person name="Baldrian P."/>
            <person name="Stursova M."/>
            <person name="Weitz H."/>
            <person name="Taylor A."/>
            <person name="Grigoriev I.V."/>
            <person name="Nagy L.G."/>
            <person name="Martin F."/>
            <person name="Kauserud H."/>
        </authorList>
    </citation>
    <scope>NUCLEOTIDE SEQUENCE</scope>
    <source>
        <strain evidence="2">CBHHK182m</strain>
    </source>
</reference>
<evidence type="ECO:0000313" key="3">
    <source>
        <dbReference type="Proteomes" id="UP001215598"/>
    </source>
</evidence>
<organism evidence="2 3">
    <name type="scientific">Mycena metata</name>
    <dbReference type="NCBI Taxonomy" id="1033252"/>
    <lineage>
        <taxon>Eukaryota</taxon>
        <taxon>Fungi</taxon>
        <taxon>Dikarya</taxon>
        <taxon>Basidiomycota</taxon>
        <taxon>Agaricomycotina</taxon>
        <taxon>Agaricomycetes</taxon>
        <taxon>Agaricomycetidae</taxon>
        <taxon>Agaricales</taxon>
        <taxon>Marasmiineae</taxon>
        <taxon>Mycenaceae</taxon>
        <taxon>Mycena</taxon>
    </lineage>
</organism>
<sequence length="479" mass="51584">MSASGSSSAAPQQRQFVFPTNADGSLSPLDFSPDSAMHGLPQSGGQQLYSWNQTVQVGSPLPWNPNSIQFANHETLVKHQNTAYINLVKKYNDLYAQHNMLIFHFIPNPMHIPIPPSPAASASSPTTPAANSLGFDPFGLLAAENFCEIRYWNRSDFSADDVTAIDDDNNEKVGKLGFLEHITGIQFSGEESRAVRKHTYTSFAGLLEDGIAPQKWSQASSTATQRVRHEIITQYPEIDREDGSPHANSNDDSSPARADDEIGDIGDVARSVLGTTPDPFQAFTTAPNRIDHPPSAPTSPEPQPERVIITKPKKITLSNPLAKPKSSSKNKSREITAAGNTQPPPAIVSSPTAPSTSGSPAAPPSASTSNTVPPTNDSIAAPPPVPPTPGPSSSSHTIVKDSAAQPKKKAKPYKPGAPDTAWNLWAREQMQTRVYRVALYEVGLYGQGQVLHIPAYSAVFSRILAYSRLLRATRTSTQQ</sequence>
<dbReference type="EMBL" id="JARKIB010000325">
    <property type="protein sequence ID" value="KAJ7714451.1"/>
    <property type="molecule type" value="Genomic_DNA"/>
</dbReference>
<evidence type="ECO:0000313" key="2">
    <source>
        <dbReference type="EMBL" id="KAJ7714451.1"/>
    </source>
</evidence>
<keyword evidence="3" id="KW-1185">Reference proteome</keyword>
<proteinExistence type="predicted"/>
<name>A0AAD7H7Q8_9AGAR</name>
<protein>
    <submittedName>
        <fullName evidence="2">Uncharacterized protein</fullName>
    </submittedName>
</protein>
<evidence type="ECO:0000256" key="1">
    <source>
        <dbReference type="SAM" id="MobiDB-lite"/>
    </source>
</evidence>
<feature type="compositionally biased region" description="Pro residues" evidence="1">
    <location>
        <begin position="381"/>
        <end position="390"/>
    </location>
</feature>
<dbReference type="AlphaFoldDB" id="A0AAD7H7Q8"/>
<dbReference type="Proteomes" id="UP001215598">
    <property type="component" value="Unassembled WGS sequence"/>
</dbReference>
<gene>
    <name evidence="2" type="ORF">B0H16DRAFT_1702053</name>
</gene>